<protein>
    <recommendedName>
        <fullName evidence="1">DUF2383 domain-containing protein</fullName>
    </recommendedName>
</protein>
<proteinExistence type="predicted"/>
<evidence type="ECO:0000313" key="2">
    <source>
        <dbReference type="EMBL" id="SPJ23938.1"/>
    </source>
</evidence>
<gene>
    <name evidence="2" type="ORF">PAA8504_01759</name>
</gene>
<dbReference type="AlphaFoldDB" id="A0A2R8BUV5"/>
<dbReference type="InterPro" id="IPR012347">
    <property type="entry name" value="Ferritin-like"/>
</dbReference>
<name>A0A2R8BUV5_9RHOB</name>
<dbReference type="Gene3D" id="1.20.1260.10">
    <property type="match status" value="1"/>
</dbReference>
<dbReference type="OrthoDB" id="7166292at2"/>
<dbReference type="Proteomes" id="UP000244912">
    <property type="component" value="Unassembled WGS sequence"/>
</dbReference>
<dbReference type="InterPro" id="IPR009078">
    <property type="entry name" value="Ferritin-like_SF"/>
</dbReference>
<reference evidence="2 3" key="1">
    <citation type="submission" date="2018-03" db="EMBL/GenBank/DDBJ databases">
        <authorList>
            <person name="Keele B.F."/>
        </authorList>
    </citation>
    <scope>NUCLEOTIDE SEQUENCE [LARGE SCALE GENOMIC DNA]</scope>
    <source>
        <strain evidence="2 3">CECT 8504</strain>
    </source>
</reference>
<keyword evidence="3" id="KW-1185">Reference proteome</keyword>
<evidence type="ECO:0000313" key="3">
    <source>
        <dbReference type="Proteomes" id="UP000244912"/>
    </source>
</evidence>
<dbReference type="Pfam" id="PF09537">
    <property type="entry name" value="DUF2383"/>
    <property type="match status" value="1"/>
</dbReference>
<sequence length="147" mass="16244">MVTTVGTENDAETLVRNLLKLEHDAIAAYESTIERIDDQAYKTQIEDFRQDHIRHVDALKGFATKLGIEAPQGGDMKEMLTTGKIALADLAGDSAILKAMKTNEDDTVQAYEQASGNAKADPEMRSAFETALADEKRHRSWMESQTA</sequence>
<evidence type="ECO:0000259" key="1">
    <source>
        <dbReference type="Pfam" id="PF09537"/>
    </source>
</evidence>
<accession>A0A2R8BUV5</accession>
<dbReference type="RefSeq" id="WP_108893793.1">
    <property type="nucleotide sequence ID" value="NZ_ONZF01000003.1"/>
</dbReference>
<dbReference type="EMBL" id="ONZF01000003">
    <property type="protein sequence ID" value="SPJ23938.1"/>
    <property type="molecule type" value="Genomic_DNA"/>
</dbReference>
<organism evidence="2 3">
    <name type="scientific">Palleronia abyssalis</name>
    <dbReference type="NCBI Taxonomy" id="1501240"/>
    <lineage>
        <taxon>Bacteria</taxon>
        <taxon>Pseudomonadati</taxon>
        <taxon>Pseudomonadota</taxon>
        <taxon>Alphaproteobacteria</taxon>
        <taxon>Rhodobacterales</taxon>
        <taxon>Roseobacteraceae</taxon>
        <taxon>Palleronia</taxon>
    </lineage>
</organism>
<dbReference type="CDD" id="cd00657">
    <property type="entry name" value="Ferritin_like"/>
    <property type="match status" value="1"/>
</dbReference>
<dbReference type="SUPFAM" id="SSF47240">
    <property type="entry name" value="Ferritin-like"/>
    <property type="match status" value="1"/>
</dbReference>
<feature type="domain" description="DUF2383" evidence="1">
    <location>
        <begin position="16"/>
        <end position="115"/>
    </location>
</feature>
<dbReference type="InterPro" id="IPR019052">
    <property type="entry name" value="DUF2383"/>
</dbReference>